<accession>A0A1E5CBF2</accession>
<dbReference type="GO" id="GO:0043295">
    <property type="term" value="F:glutathione binding"/>
    <property type="evidence" value="ECO:0007669"/>
    <property type="project" value="TreeGrafter"/>
</dbReference>
<dbReference type="GO" id="GO:0046872">
    <property type="term" value="F:metal ion binding"/>
    <property type="evidence" value="ECO:0007669"/>
    <property type="project" value="UniProtKB-KW"/>
</dbReference>
<dbReference type="Pfam" id="PF03199">
    <property type="entry name" value="GSH_synthase"/>
    <property type="match status" value="1"/>
</dbReference>
<organism evidence="12 13">
    <name type="scientific">Enterovibrio norvegicus FF-454</name>
    <dbReference type="NCBI Taxonomy" id="1185651"/>
    <lineage>
        <taxon>Bacteria</taxon>
        <taxon>Pseudomonadati</taxon>
        <taxon>Pseudomonadota</taxon>
        <taxon>Gammaproteobacteria</taxon>
        <taxon>Vibrionales</taxon>
        <taxon>Vibrionaceae</taxon>
        <taxon>Enterovibrio</taxon>
    </lineage>
</organism>
<dbReference type="Gene3D" id="3.30.1490.50">
    <property type="match status" value="1"/>
</dbReference>
<evidence type="ECO:0000313" key="13">
    <source>
        <dbReference type="Proteomes" id="UP000095039"/>
    </source>
</evidence>
<proteinExistence type="inferred from homology"/>
<dbReference type="UniPathway" id="UPA00142">
    <property type="reaction ID" value="UER00210"/>
</dbReference>
<dbReference type="AlphaFoldDB" id="A0A1E5CBF2"/>
<comment type="caution">
    <text evidence="12">The sequence shown here is derived from an EMBL/GenBank/DDBJ whole genome shotgun (WGS) entry which is preliminary data.</text>
</comment>
<comment type="cofactor">
    <cofactor evidence="1">
        <name>Mg(2+)</name>
        <dbReference type="ChEBI" id="CHEBI:18420"/>
    </cofactor>
</comment>
<dbReference type="GO" id="GO:0005829">
    <property type="term" value="C:cytosol"/>
    <property type="evidence" value="ECO:0007669"/>
    <property type="project" value="TreeGrafter"/>
</dbReference>
<dbReference type="Gene3D" id="3.40.50.1760">
    <property type="entry name" value="Glutathione synthase, substrate-binding domain superfamily, eukaryotic"/>
    <property type="match status" value="1"/>
</dbReference>
<reference evidence="12 13" key="1">
    <citation type="journal article" date="2012" name="Science">
        <title>Ecological populations of bacteria act as socially cohesive units of antibiotic production and resistance.</title>
        <authorList>
            <person name="Cordero O.X."/>
            <person name="Wildschutte H."/>
            <person name="Kirkup B."/>
            <person name="Proehl S."/>
            <person name="Ngo L."/>
            <person name="Hussain F."/>
            <person name="Le Roux F."/>
            <person name="Mincer T."/>
            <person name="Polz M.F."/>
        </authorList>
    </citation>
    <scope>NUCLEOTIDE SEQUENCE [LARGE SCALE GENOMIC DNA]</scope>
    <source>
        <strain evidence="12 13">FF-454</strain>
    </source>
</reference>
<name>A0A1E5CBF2_9GAMM</name>
<dbReference type="Gene3D" id="1.10.1080.10">
    <property type="entry name" value="Glutathione Synthetase, Chain A, domain 3"/>
    <property type="match status" value="1"/>
</dbReference>
<keyword evidence="8" id="KW-0547">Nucleotide-binding</keyword>
<dbReference type="InterPro" id="IPR014049">
    <property type="entry name" value="Glutathione_synthase_N_euk"/>
</dbReference>
<evidence type="ECO:0000256" key="8">
    <source>
        <dbReference type="ARBA" id="ARBA00022741"/>
    </source>
</evidence>
<dbReference type="PANTHER" id="PTHR11130:SF0">
    <property type="entry name" value="GLUTATHIONE SYNTHETASE"/>
    <property type="match status" value="1"/>
</dbReference>
<dbReference type="RefSeq" id="WP_016958533.1">
    <property type="nucleotide sequence ID" value="NZ_AJWN02000032.1"/>
</dbReference>
<dbReference type="InterPro" id="IPR014709">
    <property type="entry name" value="Glutathione_synthase_C_euk"/>
</dbReference>
<protein>
    <recommendedName>
        <fullName evidence="4">glutathione synthase</fullName>
        <ecNumber evidence="4">6.3.2.3</ecNumber>
    </recommendedName>
</protein>
<comment type="similarity">
    <text evidence="3">Belongs to the eukaryotic GSH synthase family.</text>
</comment>
<keyword evidence="7" id="KW-0479">Metal-binding</keyword>
<sequence length="482" mass="53634">MAYKNTEKAKNEAVEWALTHGMALKQTLDSARHPAFTLTPTVIEQTRFERLKSSVHLLGKLVHAVSQDHDYLHEAIAPITAGNVFFKTLLKMADDIHCSDGPQSCLPMLLMRSDFMDDAQLGPKLVEFNGIAAGMGPFGQRIHELHCYLAKQWPAPYTEWSGDEVGRPVSNSALQGLAAGIAAATWKIKQEFSDAGAPTFLMVVQEREDNVYDQHLLEHALQDKGIRTVRRTFRELYDGLSTGENQRLLLEGIGAIDTVYLRAGYQFSDYVAHDIIDRACCESLTQTRVMIEKHRVAVNATVSQQLATSKRIQMLLSSQSAESLTRFGLSESEANEVKHLLGDMIEVDAQSAEWVKHRPLDEWVLKNQGEGGGHCVFGDDIYTKLKALDPNEYEAWALMRRLHPLPRSQAAYVVRKGEIYVIDDLISEIGLFTVHIDGEPALENGGYAGYLIRSKSSQVSEGGVHSGMGALDSLAYKRYENT</sequence>
<keyword evidence="10" id="KW-0460">Magnesium</keyword>
<evidence type="ECO:0000313" key="12">
    <source>
        <dbReference type="EMBL" id="OEE62836.1"/>
    </source>
</evidence>
<evidence type="ECO:0000256" key="10">
    <source>
        <dbReference type="ARBA" id="ARBA00022842"/>
    </source>
</evidence>
<dbReference type="InterPro" id="IPR016185">
    <property type="entry name" value="PreATP-grasp_dom_sf"/>
</dbReference>
<comment type="pathway">
    <text evidence="2">Sulfur metabolism; glutathione biosynthesis; glutathione from L-cysteine and L-glutamate: step 2/2.</text>
</comment>
<dbReference type="EMBL" id="AJWN02000032">
    <property type="protein sequence ID" value="OEE62836.1"/>
    <property type="molecule type" value="Genomic_DNA"/>
</dbReference>
<keyword evidence="6" id="KW-0317">Glutathione biosynthesis</keyword>
<dbReference type="SUPFAM" id="SSF52440">
    <property type="entry name" value="PreATP-grasp domain"/>
    <property type="match status" value="1"/>
</dbReference>
<dbReference type="EC" id="6.3.2.3" evidence="4"/>
<evidence type="ECO:0000256" key="6">
    <source>
        <dbReference type="ARBA" id="ARBA00022684"/>
    </source>
</evidence>
<dbReference type="GO" id="GO:0004363">
    <property type="term" value="F:glutathione synthase activity"/>
    <property type="evidence" value="ECO:0007669"/>
    <property type="project" value="UniProtKB-EC"/>
</dbReference>
<evidence type="ECO:0000256" key="3">
    <source>
        <dbReference type="ARBA" id="ARBA00010385"/>
    </source>
</evidence>
<keyword evidence="13" id="KW-1185">Reference proteome</keyword>
<evidence type="ECO:0000259" key="11">
    <source>
        <dbReference type="Pfam" id="PF03199"/>
    </source>
</evidence>
<dbReference type="GO" id="GO:0005524">
    <property type="term" value="F:ATP binding"/>
    <property type="evidence" value="ECO:0007669"/>
    <property type="project" value="UniProtKB-KW"/>
</dbReference>
<evidence type="ECO:0000256" key="7">
    <source>
        <dbReference type="ARBA" id="ARBA00022723"/>
    </source>
</evidence>
<dbReference type="Gene3D" id="3.30.1490.80">
    <property type="match status" value="1"/>
</dbReference>
<dbReference type="Gene3D" id="3.30.470.20">
    <property type="entry name" value="ATP-grasp fold, B domain"/>
    <property type="match status" value="1"/>
</dbReference>
<dbReference type="InterPro" id="IPR037013">
    <property type="entry name" value="GSH-S_sub-bd_sf"/>
</dbReference>
<evidence type="ECO:0000256" key="2">
    <source>
        <dbReference type="ARBA" id="ARBA00004965"/>
    </source>
</evidence>
<dbReference type="Pfam" id="PF03917">
    <property type="entry name" value="GSH_synth_ATP"/>
    <property type="match status" value="1"/>
</dbReference>
<dbReference type="InterPro" id="IPR005615">
    <property type="entry name" value="Glutathione_synthase"/>
</dbReference>
<dbReference type="SUPFAM" id="SSF56059">
    <property type="entry name" value="Glutathione synthetase ATP-binding domain-like"/>
    <property type="match status" value="1"/>
</dbReference>
<evidence type="ECO:0000256" key="4">
    <source>
        <dbReference type="ARBA" id="ARBA00012214"/>
    </source>
</evidence>
<dbReference type="Proteomes" id="UP000095039">
    <property type="component" value="Unassembled WGS sequence"/>
</dbReference>
<keyword evidence="5" id="KW-0436">Ligase</keyword>
<dbReference type="PANTHER" id="PTHR11130">
    <property type="entry name" value="GLUTATHIONE SYNTHETASE"/>
    <property type="match status" value="1"/>
</dbReference>
<gene>
    <name evidence="12" type="ORF">A1OK_19840</name>
</gene>
<dbReference type="InterPro" id="IPR014042">
    <property type="entry name" value="Glutathione_synthase_a-hlx"/>
</dbReference>
<evidence type="ECO:0000256" key="9">
    <source>
        <dbReference type="ARBA" id="ARBA00022840"/>
    </source>
</evidence>
<dbReference type="InterPro" id="IPR004887">
    <property type="entry name" value="GSH_synth_subst-bd"/>
</dbReference>
<feature type="domain" description="Glutathione synthase substrate-binding" evidence="11">
    <location>
        <begin position="199"/>
        <end position="307"/>
    </location>
</feature>
<evidence type="ECO:0000256" key="5">
    <source>
        <dbReference type="ARBA" id="ARBA00022598"/>
    </source>
</evidence>
<evidence type="ECO:0000256" key="1">
    <source>
        <dbReference type="ARBA" id="ARBA00001946"/>
    </source>
</evidence>
<dbReference type="PIRSF" id="PIRSF001558">
    <property type="entry name" value="GSHase"/>
    <property type="match status" value="1"/>
</dbReference>
<keyword evidence="9" id="KW-0067">ATP-binding</keyword>